<keyword evidence="2" id="KW-0472">Membrane</keyword>
<keyword evidence="4" id="KW-1185">Reference proteome</keyword>
<evidence type="ECO:0000313" key="4">
    <source>
        <dbReference type="Proteomes" id="UP000799437"/>
    </source>
</evidence>
<evidence type="ECO:0000313" key="3">
    <source>
        <dbReference type="EMBL" id="KAF2756349.1"/>
    </source>
</evidence>
<feature type="transmembrane region" description="Helical" evidence="2">
    <location>
        <begin position="54"/>
        <end position="75"/>
    </location>
</feature>
<sequence length="129" mass="14333">MHLPFWVDFLWSGMWFVAFGLLVKYLNDIQVCGAAFTWSDIQDGGFCGKWKADLAFAFVGAMLWLVSCALGYAGYRQVKQQEMSDAVADAEKKATAEAEKKATAEAEKKAKESHKPKHSDTRSMSAAQE</sequence>
<keyword evidence="2" id="KW-1133">Transmembrane helix</keyword>
<dbReference type="GeneID" id="54490871"/>
<gene>
    <name evidence="3" type="ORF">EJ05DRAFT_62964</name>
</gene>
<feature type="compositionally biased region" description="Basic and acidic residues" evidence="1">
    <location>
        <begin position="97"/>
        <end position="110"/>
    </location>
</feature>
<dbReference type="AlphaFoldDB" id="A0A6A6W2J1"/>
<evidence type="ECO:0000256" key="2">
    <source>
        <dbReference type="SAM" id="Phobius"/>
    </source>
</evidence>
<proteinExistence type="predicted"/>
<dbReference type="EMBL" id="ML996575">
    <property type="protein sequence ID" value="KAF2756349.1"/>
    <property type="molecule type" value="Genomic_DNA"/>
</dbReference>
<name>A0A6A6W2J1_9PEZI</name>
<evidence type="ECO:0000256" key="1">
    <source>
        <dbReference type="SAM" id="MobiDB-lite"/>
    </source>
</evidence>
<accession>A0A6A6W2J1</accession>
<dbReference type="RefSeq" id="XP_033598800.1">
    <property type="nucleotide sequence ID" value="XM_033749817.1"/>
</dbReference>
<reference evidence="3" key="1">
    <citation type="journal article" date="2020" name="Stud. Mycol.">
        <title>101 Dothideomycetes genomes: a test case for predicting lifestyles and emergence of pathogens.</title>
        <authorList>
            <person name="Haridas S."/>
            <person name="Albert R."/>
            <person name="Binder M."/>
            <person name="Bloem J."/>
            <person name="Labutti K."/>
            <person name="Salamov A."/>
            <person name="Andreopoulos B."/>
            <person name="Baker S."/>
            <person name="Barry K."/>
            <person name="Bills G."/>
            <person name="Bluhm B."/>
            <person name="Cannon C."/>
            <person name="Castanera R."/>
            <person name="Culley D."/>
            <person name="Daum C."/>
            <person name="Ezra D."/>
            <person name="Gonzalez J."/>
            <person name="Henrissat B."/>
            <person name="Kuo A."/>
            <person name="Liang C."/>
            <person name="Lipzen A."/>
            <person name="Lutzoni F."/>
            <person name="Magnuson J."/>
            <person name="Mondo S."/>
            <person name="Nolan M."/>
            <person name="Ohm R."/>
            <person name="Pangilinan J."/>
            <person name="Park H.-J."/>
            <person name="Ramirez L."/>
            <person name="Alfaro M."/>
            <person name="Sun H."/>
            <person name="Tritt A."/>
            <person name="Yoshinaga Y."/>
            <person name="Zwiers L.-H."/>
            <person name="Turgeon B."/>
            <person name="Goodwin S."/>
            <person name="Spatafora J."/>
            <person name="Crous P."/>
            <person name="Grigoriev I."/>
        </authorList>
    </citation>
    <scope>NUCLEOTIDE SEQUENCE</scope>
    <source>
        <strain evidence="3">CBS 121739</strain>
    </source>
</reference>
<protein>
    <recommendedName>
        <fullName evidence="5">MARVEL domain-containing protein</fullName>
    </recommendedName>
</protein>
<dbReference type="OrthoDB" id="4074965at2759"/>
<dbReference type="Proteomes" id="UP000799437">
    <property type="component" value="Unassembled WGS sequence"/>
</dbReference>
<dbReference type="PANTHER" id="PTHR39608">
    <property type="entry name" value="INTEGRAL MEMBRANE PROTEIN (AFU_ORTHOLOGUE AFUA_5G08640)"/>
    <property type="match status" value="1"/>
</dbReference>
<evidence type="ECO:0008006" key="5">
    <source>
        <dbReference type="Google" id="ProtNLM"/>
    </source>
</evidence>
<organism evidence="3 4">
    <name type="scientific">Pseudovirgaria hyperparasitica</name>
    <dbReference type="NCBI Taxonomy" id="470096"/>
    <lineage>
        <taxon>Eukaryota</taxon>
        <taxon>Fungi</taxon>
        <taxon>Dikarya</taxon>
        <taxon>Ascomycota</taxon>
        <taxon>Pezizomycotina</taxon>
        <taxon>Dothideomycetes</taxon>
        <taxon>Dothideomycetes incertae sedis</taxon>
        <taxon>Acrospermales</taxon>
        <taxon>Acrospermaceae</taxon>
        <taxon>Pseudovirgaria</taxon>
    </lineage>
</organism>
<dbReference type="PANTHER" id="PTHR39608:SF1">
    <property type="entry name" value="INTEGRAL MEMBRANE PROTEIN (AFU_ORTHOLOGUE AFUA_5G08640)"/>
    <property type="match status" value="1"/>
</dbReference>
<keyword evidence="2" id="KW-0812">Transmembrane</keyword>
<feature type="region of interest" description="Disordered" evidence="1">
    <location>
        <begin position="97"/>
        <end position="129"/>
    </location>
</feature>